<evidence type="ECO:0000313" key="3">
    <source>
        <dbReference type="EMBL" id="KDP25665.1"/>
    </source>
</evidence>
<feature type="compositionally biased region" description="Polar residues" evidence="2">
    <location>
        <begin position="63"/>
        <end position="83"/>
    </location>
</feature>
<protein>
    <submittedName>
        <fullName evidence="3">Uncharacterized protein</fullName>
    </submittedName>
</protein>
<dbReference type="AlphaFoldDB" id="A0A067K097"/>
<feature type="region of interest" description="Disordered" evidence="2">
    <location>
        <begin position="44"/>
        <end position="115"/>
    </location>
</feature>
<name>A0A067K097_JATCU</name>
<gene>
    <name evidence="3" type="ORF">JCGZ_24178</name>
</gene>
<evidence type="ECO:0000313" key="4">
    <source>
        <dbReference type="Proteomes" id="UP000027138"/>
    </source>
</evidence>
<keyword evidence="4" id="KW-1185">Reference proteome</keyword>
<sequence length="410" mass="44958">MAENPVIRIVVPPQKASEYLTQSGTFRFDDLCVNRNGLLIGRRSETETGTSLGNQPGLEGEKTTASMPNPQIEQATPSTSSMNKYMGSGVRVSSKRKDKEVTNEPEKVDSLPPKKSLSVVQSESVQSIGTLDILVDPFPASILPENSAPLFLRTENTTVQATDSSVSQSNSSLAADLSKIEDDEAFFQQILLSLSQPEPGIPTAPCSSVLANSSEVPVGTQVLNALDIIRQISERGDDVFTIPQLFGRFVDNLETVVRYDGGGQMDVHRLTIVKRIARDIQSLKTDFDAPSAFGISLDRKEMQKKDLHVQCKSTIQAGLAKTMERKAVSDKVIELEARLAEMKVKEMALKAEVNSLKDEVKAQQENLRSLASSISADEKEQERLLKKKEFARQALLDFSSSIFPSDEAPR</sequence>
<feature type="compositionally biased region" description="Basic and acidic residues" evidence="2">
    <location>
        <begin position="95"/>
        <end position="109"/>
    </location>
</feature>
<proteinExistence type="predicted"/>
<evidence type="ECO:0000256" key="1">
    <source>
        <dbReference type="SAM" id="Coils"/>
    </source>
</evidence>
<organism evidence="3 4">
    <name type="scientific">Jatropha curcas</name>
    <name type="common">Barbados nut</name>
    <dbReference type="NCBI Taxonomy" id="180498"/>
    <lineage>
        <taxon>Eukaryota</taxon>
        <taxon>Viridiplantae</taxon>
        <taxon>Streptophyta</taxon>
        <taxon>Embryophyta</taxon>
        <taxon>Tracheophyta</taxon>
        <taxon>Spermatophyta</taxon>
        <taxon>Magnoliopsida</taxon>
        <taxon>eudicotyledons</taxon>
        <taxon>Gunneridae</taxon>
        <taxon>Pentapetalae</taxon>
        <taxon>rosids</taxon>
        <taxon>fabids</taxon>
        <taxon>Malpighiales</taxon>
        <taxon>Euphorbiaceae</taxon>
        <taxon>Crotonoideae</taxon>
        <taxon>Jatropheae</taxon>
        <taxon>Jatropha</taxon>
    </lineage>
</organism>
<accession>A0A067K097</accession>
<dbReference type="Proteomes" id="UP000027138">
    <property type="component" value="Unassembled WGS sequence"/>
</dbReference>
<keyword evidence="1" id="KW-0175">Coiled coil</keyword>
<dbReference type="EMBL" id="KK914992">
    <property type="protein sequence ID" value="KDP25665.1"/>
    <property type="molecule type" value="Genomic_DNA"/>
</dbReference>
<evidence type="ECO:0000256" key="2">
    <source>
        <dbReference type="SAM" id="MobiDB-lite"/>
    </source>
</evidence>
<reference evidence="3 4" key="1">
    <citation type="journal article" date="2014" name="PLoS ONE">
        <title>Global Analysis of Gene Expression Profiles in Physic Nut (Jatropha curcas L.) Seedlings Exposed to Salt Stress.</title>
        <authorList>
            <person name="Zhang L."/>
            <person name="Zhang C."/>
            <person name="Wu P."/>
            <person name="Chen Y."/>
            <person name="Li M."/>
            <person name="Jiang H."/>
            <person name="Wu G."/>
        </authorList>
    </citation>
    <scope>NUCLEOTIDE SEQUENCE [LARGE SCALE GENOMIC DNA]</scope>
    <source>
        <strain evidence="4">cv. GZQX0401</strain>
        <tissue evidence="3">Young leaves</tissue>
    </source>
</reference>
<feature type="coiled-coil region" evidence="1">
    <location>
        <begin position="325"/>
        <end position="373"/>
    </location>
</feature>